<proteinExistence type="predicted"/>
<sequence>MTLRNTRTAAFAVAAYWLAGLLVAVGHVLLSVRPFGGSADAPGEDGLVRAVQAIVELGAGATLLVPAVLWLAAAIRLGGRRRSGRSLLIAAAVYGTVNAAALVLVAWALAPWPPTYGYLALGSVLGLAVLPLATRPELLAELTVAG</sequence>
<evidence type="ECO:0000313" key="2">
    <source>
        <dbReference type="EMBL" id="GAA4860434.1"/>
    </source>
</evidence>
<feature type="transmembrane region" description="Helical" evidence="1">
    <location>
        <begin position="87"/>
        <end position="110"/>
    </location>
</feature>
<keyword evidence="1" id="KW-0472">Membrane</keyword>
<accession>A0ABP9DUI7</accession>
<comment type="caution">
    <text evidence="2">The sequence shown here is derived from an EMBL/GenBank/DDBJ whole genome shotgun (WGS) entry which is preliminary data.</text>
</comment>
<reference evidence="3" key="1">
    <citation type="journal article" date="2019" name="Int. J. Syst. Evol. Microbiol.">
        <title>The Global Catalogue of Microorganisms (GCM) 10K type strain sequencing project: providing services to taxonomists for standard genome sequencing and annotation.</title>
        <authorList>
            <consortium name="The Broad Institute Genomics Platform"/>
            <consortium name="The Broad Institute Genome Sequencing Center for Infectious Disease"/>
            <person name="Wu L."/>
            <person name="Ma J."/>
        </authorList>
    </citation>
    <scope>NUCLEOTIDE SEQUENCE [LARGE SCALE GENOMIC DNA]</scope>
    <source>
        <strain evidence="3">JCM 13006</strain>
    </source>
</reference>
<name>A0ABP9DUI7_9ACTN</name>
<organism evidence="2 3">
    <name type="scientific">Kitasatospora terrestris</name>
    <dbReference type="NCBI Taxonomy" id="258051"/>
    <lineage>
        <taxon>Bacteria</taxon>
        <taxon>Bacillati</taxon>
        <taxon>Actinomycetota</taxon>
        <taxon>Actinomycetes</taxon>
        <taxon>Kitasatosporales</taxon>
        <taxon>Streptomycetaceae</taxon>
        <taxon>Kitasatospora</taxon>
    </lineage>
</organism>
<feature type="transmembrane region" description="Helical" evidence="1">
    <location>
        <begin position="9"/>
        <end position="30"/>
    </location>
</feature>
<feature type="transmembrane region" description="Helical" evidence="1">
    <location>
        <begin position="116"/>
        <end position="133"/>
    </location>
</feature>
<evidence type="ECO:0000256" key="1">
    <source>
        <dbReference type="SAM" id="Phobius"/>
    </source>
</evidence>
<keyword evidence="1" id="KW-0812">Transmembrane</keyword>
<keyword evidence="1" id="KW-1133">Transmembrane helix</keyword>
<gene>
    <name evidence="2" type="ORF">GCM10023235_43030</name>
</gene>
<keyword evidence="3" id="KW-1185">Reference proteome</keyword>
<evidence type="ECO:0000313" key="3">
    <source>
        <dbReference type="Proteomes" id="UP001501752"/>
    </source>
</evidence>
<dbReference type="Proteomes" id="UP001501752">
    <property type="component" value="Unassembled WGS sequence"/>
</dbReference>
<protein>
    <submittedName>
        <fullName evidence="2">Uncharacterized protein</fullName>
    </submittedName>
</protein>
<dbReference type="EMBL" id="BAABIS010000001">
    <property type="protein sequence ID" value="GAA4860434.1"/>
    <property type="molecule type" value="Genomic_DNA"/>
</dbReference>
<feature type="transmembrane region" description="Helical" evidence="1">
    <location>
        <begin position="50"/>
        <end position="75"/>
    </location>
</feature>
<dbReference type="RefSeq" id="WP_345698482.1">
    <property type="nucleotide sequence ID" value="NZ_BAABIS010000001.1"/>
</dbReference>